<feature type="region of interest" description="Disordered" evidence="1">
    <location>
        <begin position="38"/>
        <end position="57"/>
    </location>
</feature>
<organism evidence="3 4">
    <name type="scientific">Halobacillus shinanisalinarum</name>
    <dbReference type="NCBI Taxonomy" id="2932258"/>
    <lineage>
        <taxon>Bacteria</taxon>
        <taxon>Bacillati</taxon>
        <taxon>Bacillota</taxon>
        <taxon>Bacilli</taxon>
        <taxon>Bacillales</taxon>
        <taxon>Bacillaceae</taxon>
        <taxon>Halobacillus</taxon>
    </lineage>
</organism>
<evidence type="ECO:0000256" key="2">
    <source>
        <dbReference type="SAM" id="Phobius"/>
    </source>
</evidence>
<proteinExistence type="predicted"/>
<keyword evidence="4" id="KW-1185">Reference proteome</keyword>
<protein>
    <submittedName>
        <fullName evidence="3">Uncharacterized protein</fullName>
    </submittedName>
</protein>
<dbReference type="Proteomes" id="UP000831880">
    <property type="component" value="Chromosome"/>
</dbReference>
<keyword evidence="2" id="KW-0472">Membrane</keyword>
<sequence>MWDNIMGRFPINMILFCTILSFVIPIIIVKANQILHHYGDPPWKKNKGTVKDKSNES</sequence>
<reference evidence="3 4" key="1">
    <citation type="submission" date="2022-04" db="EMBL/GenBank/DDBJ databases">
        <title>Halobacillus sp. isolated from saltern.</title>
        <authorList>
            <person name="Won M."/>
            <person name="Lee C.-M."/>
            <person name="Woen H.-Y."/>
            <person name="Kwon S.-W."/>
        </authorList>
    </citation>
    <scope>NUCLEOTIDE SEQUENCE [LARGE SCALE GENOMIC DNA]</scope>
    <source>
        <strain evidence="3 4">SSTM10-2</strain>
    </source>
</reference>
<keyword evidence="2" id="KW-1133">Transmembrane helix</keyword>
<accession>A0ABY4GXK5</accession>
<dbReference type="RefSeq" id="WP_244752526.1">
    <property type="nucleotide sequence ID" value="NZ_CP095074.1"/>
</dbReference>
<feature type="transmembrane region" description="Helical" evidence="2">
    <location>
        <begin position="12"/>
        <end position="29"/>
    </location>
</feature>
<evidence type="ECO:0000313" key="3">
    <source>
        <dbReference type="EMBL" id="UOQ92922.1"/>
    </source>
</evidence>
<evidence type="ECO:0000313" key="4">
    <source>
        <dbReference type="Proteomes" id="UP000831880"/>
    </source>
</evidence>
<name>A0ABY4GXK5_9BACI</name>
<evidence type="ECO:0000256" key="1">
    <source>
        <dbReference type="SAM" id="MobiDB-lite"/>
    </source>
</evidence>
<dbReference type="EMBL" id="CP095074">
    <property type="protein sequence ID" value="UOQ92922.1"/>
    <property type="molecule type" value="Genomic_DNA"/>
</dbReference>
<keyword evidence="2" id="KW-0812">Transmembrane</keyword>
<gene>
    <name evidence="3" type="ORF">MUO14_21370</name>
</gene>